<evidence type="ECO:0000256" key="6">
    <source>
        <dbReference type="ARBA" id="ARBA00022833"/>
    </source>
</evidence>
<dbReference type="EMBL" id="RWJN01000002">
    <property type="protein sequence ID" value="TCD71785.1"/>
    <property type="molecule type" value="Genomic_DNA"/>
</dbReference>
<sequence length="558" mass="62128">MAANSELSAGTSTPSLASPEQKPRTGCVHTQLLHAFLEAAEVVAPDEDVIDDLLADLHEAAVVLQDDDANALEVVVPEQEAGDGDAELEFESEHDPLQPYLLEAEQAWTDEEVKDVLTYLKEYGRAQFLKEYVVTRSIPIPTLLYAFDIVLCKALRSKRPKTLLYFLDIGITRELERREKLPMYNTVDDAVALIKNAQRIIILTGAGISVSCGIPDFRSRDGLYASLAHSGEYLLNDPQEMFDIHYFKENPAVFYKIYPSNFTPSPCHRFIKLIENKGKLLRNYTQNIDTLETRAGVQKVLQCHGSFATASCINCRAQFPGNYIETEIMSHEVPVCKSCPPILPPAKSVKSKKKKKKNASPWENDSEEEPDVPAYPPGIIKPDITFFGEKLSDKFDEALADDRPRVDLLLVIGTSLKVSPVSEILTHLRHSIPQILINKTPVRHVNPDVVLLGNADEVVQHLCRKLGWDLPELPSANGASNLEAVHPRPRKRLSEEVDVREPKRVGNSHVWLFEGAEGGKWVEDLERKSLADSLETSDEQEALLSAGTSQPSKKARTG</sequence>
<feature type="domain" description="Deacetylase sirtuin-type" evidence="11">
    <location>
        <begin position="180"/>
        <end position="469"/>
    </location>
</feature>
<proteinExistence type="inferred from homology"/>
<feature type="region of interest" description="Disordered" evidence="10">
    <location>
        <begin position="1"/>
        <end position="23"/>
    </location>
</feature>
<keyword evidence="5 9" id="KW-0479">Metal-binding</keyword>
<keyword evidence="7" id="KW-0520">NAD</keyword>
<keyword evidence="4" id="KW-0808">Transferase</keyword>
<dbReference type="STRING" id="92696.A0A4R0RXN1"/>
<feature type="binding site" evidence="9">
    <location>
        <position position="339"/>
    </location>
    <ligand>
        <name>Zn(2+)</name>
        <dbReference type="ChEBI" id="CHEBI:29105"/>
    </ligand>
</feature>
<evidence type="ECO:0000256" key="7">
    <source>
        <dbReference type="ARBA" id="ARBA00023027"/>
    </source>
</evidence>
<evidence type="ECO:0000256" key="9">
    <source>
        <dbReference type="PROSITE-ProRule" id="PRU00236"/>
    </source>
</evidence>
<evidence type="ECO:0000259" key="11">
    <source>
        <dbReference type="PROSITE" id="PS50305"/>
    </source>
</evidence>
<dbReference type="PROSITE" id="PS50305">
    <property type="entry name" value="SIRTUIN"/>
    <property type="match status" value="1"/>
</dbReference>
<dbReference type="AlphaFoldDB" id="A0A4R0RXN1"/>
<dbReference type="PANTHER" id="PTHR11085">
    <property type="entry name" value="NAD-DEPENDENT PROTEIN DEACYLASE SIRTUIN-5, MITOCHONDRIAL-RELATED"/>
    <property type="match status" value="1"/>
</dbReference>
<dbReference type="InterPro" id="IPR050134">
    <property type="entry name" value="NAD-dep_sirtuin_deacylases"/>
</dbReference>
<comment type="cofactor">
    <cofactor evidence="1">
        <name>Zn(2+)</name>
        <dbReference type="ChEBI" id="CHEBI:29105"/>
    </cofactor>
</comment>
<dbReference type="Proteomes" id="UP000292702">
    <property type="component" value="Unassembled WGS sequence"/>
</dbReference>
<feature type="region of interest" description="Disordered" evidence="10">
    <location>
        <begin position="477"/>
        <end position="499"/>
    </location>
</feature>
<dbReference type="InterPro" id="IPR003000">
    <property type="entry name" value="Sirtuin"/>
</dbReference>
<dbReference type="OrthoDB" id="420264at2759"/>
<dbReference type="InterPro" id="IPR029035">
    <property type="entry name" value="DHS-like_NAD/FAD-binding_dom"/>
</dbReference>
<dbReference type="PANTHER" id="PTHR11085:SF9">
    <property type="entry name" value="NAD-DEPENDENT PROTEIN DEACETYLASE SIRTUIN-1"/>
    <property type="match status" value="1"/>
</dbReference>
<dbReference type="Gene3D" id="3.30.1600.10">
    <property type="entry name" value="SIR2/SIRT2 'Small Domain"/>
    <property type="match status" value="1"/>
</dbReference>
<organism evidence="12 13">
    <name type="scientific">Steccherinum ochraceum</name>
    <dbReference type="NCBI Taxonomy" id="92696"/>
    <lineage>
        <taxon>Eukaryota</taxon>
        <taxon>Fungi</taxon>
        <taxon>Dikarya</taxon>
        <taxon>Basidiomycota</taxon>
        <taxon>Agaricomycotina</taxon>
        <taxon>Agaricomycetes</taxon>
        <taxon>Polyporales</taxon>
        <taxon>Steccherinaceae</taxon>
        <taxon>Steccherinum</taxon>
    </lineage>
</organism>
<name>A0A4R0RXN1_9APHY</name>
<evidence type="ECO:0000313" key="12">
    <source>
        <dbReference type="EMBL" id="TCD71785.1"/>
    </source>
</evidence>
<dbReference type="GO" id="GO:0005739">
    <property type="term" value="C:mitochondrion"/>
    <property type="evidence" value="ECO:0007669"/>
    <property type="project" value="UniProtKB-SubCell"/>
</dbReference>
<feature type="binding site" evidence="9">
    <location>
        <position position="336"/>
    </location>
    <ligand>
        <name>Zn(2+)</name>
        <dbReference type="ChEBI" id="CHEBI:29105"/>
    </ligand>
</feature>
<evidence type="ECO:0000256" key="3">
    <source>
        <dbReference type="ARBA" id="ARBA00006924"/>
    </source>
</evidence>
<dbReference type="GO" id="GO:0005634">
    <property type="term" value="C:nucleus"/>
    <property type="evidence" value="ECO:0007669"/>
    <property type="project" value="TreeGrafter"/>
</dbReference>
<dbReference type="SUPFAM" id="SSF52467">
    <property type="entry name" value="DHS-like NAD/FAD-binding domain"/>
    <property type="match status" value="1"/>
</dbReference>
<dbReference type="InterPro" id="IPR026591">
    <property type="entry name" value="Sirtuin_cat_small_dom_sf"/>
</dbReference>
<dbReference type="GO" id="GO:0070403">
    <property type="term" value="F:NAD+ binding"/>
    <property type="evidence" value="ECO:0007669"/>
    <property type="project" value="InterPro"/>
</dbReference>
<feature type="compositionally biased region" description="Polar residues" evidence="10">
    <location>
        <begin position="1"/>
        <end position="18"/>
    </location>
</feature>
<feature type="region of interest" description="Disordered" evidence="10">
    <location>
        <begin position="347"/>
        <end position="374"/>
    </location>
</feature>
<feature type="binding site" evidence="9">
    <location>
        <position position="315"/>
    </location>
    <ligand>
        <name>Zn(2+)</name>
        <dbReference type="ChEBI" id="CHEBI:29105"/>
    </ligand>
</feature>
<comment type="subcellular location">
    <subcellularLocation>
        <location evidence="2">Mitochondrion</location>
    </subcellularLocation>
</comment>
<evidence type="ECO:0000256" key="2">
    <source>
        <dbReference type="ARBA" id="ARBA00004173"/>
    </source>
</evidence>
<evidence type="ECO:0000256" key="8">
    <source>
        <dbReference type="ARBA" id="ARBA00023128"/>
    </source>
</evidence>
<evidence type="ECO:0000256" key="4">
    <source>
        <dbReference type="ARBA" id="ARBA00022679"/>
    </source>
</evidence>
<comment type="similarity">
    <text evidence="3">Belongs to the sirtuin family. Class I subfamily.</text>
</comment>
<feature type="binding site" evidence="9">
    <location>
        <position position="312"/>
    </location>
    <ligand>
        <name>Zn(2+)</name>
        <dbReference type="ChEBI" id="CHEBI:29105"/>
    </ligand>
</feature>
<feature type="compositionally biased region" description="Basic residues" evidence="10">
    <location>
        <begin position="349"/>
        <end position="358"/>
    </location>
</feature>
<evidence type="ECO:0000313" key="13">
    <source>
        <dbReference type="Proteomes" id="UP000292702"/>
    </source>
</evidence>
<accession>A0A4R0RXN1</accession>
<feature type="region of interest" description="Disordered" evidence="10">
    <location>
        <begin position="532"/>
        <end position="558"/>
    </location>
</feature>
<reference evidence="12 13" key="1">
    <citation type="submission" date="2018-11" db="EMBL/GenBank/DDBJ databases">
        <title>Genome assembly of Steccherinum ochraceum LE-BIN_3174, the white-rot fungus of the Steccherinaceae family (The Residual Polyporoid clade, Polyporales, Basidiomycota).</title>
        <authorList>
            <person name="Fedorova T.V."/>
            <person name="Glazunova O.A."/>
            <person name="Landesman E.O."/>
            <person name="Moiseenko K.V."/>
            <person name="Psurtseva N.V."/>
            <person name="Savinova O.S."/>
            <person name="Shakhova N.V."/>
            <person name="Tyazhelova T.V."/>
            <person name="Vasina D.V."/>
        </authorList>
    </citation>
    <scope>NUCLEOTIDE SEQUENCE [LARGE SCALE GENOMIC DNA]</scope>
    <source>
        <strain evidence="12 13">LE-BIN_3174</strain>
    </source>
</reference>
<gene>
    <name evidence="12" type="primary">SIR2</name>
    <name evidence="12" type="ORF">EIP91_003128</name>
</gene>
<dbReference type="Pfam" id="PF02146">
    <property type="entry name" value="SIR2"/>
    <property type="match status" value="1"/>
</dbReference>
<evidence type="ECO:0000256" key="10">
    <source>
        <dbReference type="SAM" id="MobiDB-lite"/>
    </source>
</evidence>
<dbReference type="GO" id="GO:0046970">
    <property type="term" value="F:histone H4K16 deacetylase activity, NAD-dependent"/>
    <property type="evidence" value="ECO:0007669"/>
    <property type="project" value="TreeGrafter"/>
</dbReference>
<keyword evidence="6 9" id="KW-0862">Zinc</keyword>
<keyword evidence="8" id="KW-0496">Mitochondrion</keyword>
<evidence type="ECO:0000256" key="1">
    <source>
        <dbReference type="ARBA" id="ARBA00001947"/>
    </source>
</evidence>
<feature type="active site" description="Proton acceptor" evidence="9">
    <location>
        <position position="304"/>
    </location>
</feature>
<dbReference type="GO" id="GO:0046872">
    <property type="term" value="F:metal ion binding"/>
    <property type="evidence" value="ECO:0007669"/>
    <property type="project" value="UniProtKB-KW"/>
</dbReference>
<dbReference type="Gene3D" id="3.40.50.1220">
    <property type="entry name" value="TPP-binding domain"/>
    <property type="match status" value="1"/>
</dbReference>
<protein>
    <submittedName>
        <fullName evidence="12">NAD-dependent histone deacetylase sir2</fullName>
    </submittedName>
</protein>
<dbReference type="InterPro" id="IPR026590">
    <property type="entry name" value="Ssirtuin_cat_dom"/>
</dbReference>
<evidence type="ECO:0000256" key="5">
    <source>
        <dbReference type="ARBA" id="ARBA00022723"/>
    </source>
</evidence>
<keyword evidence="13" id="KW-1185">Reference proteome</keyword>
<comment type="caution">
    <text evidence="12">The sequence shown here is derived from an EMBL/GenBank/DDBJ whole genome shotgun (WGS) entry which is preliminary data.</text>
</comment>